<dbReference type="PROSITE" id="PS51217">
    <property type="entry name" value="UVRD_HELICASE_CTER"/>
    <property type="match status" value="1"/>
</dbReference>
<keyword evidence="4 15" id="KW-0227">DNA damage</keyword>
<dbReference type="Pfam" id="PF13361">
    <property type="entry name" value="UvrD_C"/>
    <property type="match status" value="1"/>
</dbReference>
<keyword evidence="11 15" id="KW-0234">DNA repair</keyword>
<dbReference type="GO" id="GO:0008854">
    <property type="term" value="F:exodeoxyribonuclease V activity"/>
    <property type="evidence" value="ECO:0007669"/>
    <property type="project" value="UniProtKB-EC"/>
</dbReference>
<protein>
    <recommendedName>
        <fullName evidence="15">RecBCD enzyme subunit RecB</fullName>
        <ecNumber evidence="15">3.1.11.5</ecNumber>
        <ecNumber evidence="15">5.6.2.4</ecNumber>
    </recommendedName>
    <alternativeName>
        <fullName evidence="15">DNA 3'-5' helicase subunit RecB</fullName>
    </alternativeName>
    <alternativeName>
        <fullName evidence="15">Exonuclease V subunit RecB</fullName>
        <shortName evidence="15">ExoV subunit RecB</shortName>
    </alternativeName>
    <alternativeName>
        <fullName evidence="15">Helicase/nuclease RecBCD subunit RecB</fullName>
    </alternativeName>
</protein>
<comment type="miscellaneous">
    <text evidence="15">In the RecBCD complex, RecB has a slow 3'-5' helicase, an exonuclease activity and loads RecA onto ssDNA, RecD has a fast 5'-3' helicase activity, while RecC stimulates the ATPase and processivity of the RecB helicase and contributes to recognition of the Chi site.</text>
</comment>
<keyword evidence="5 15" id="KW-0378">Hydrolase</keyword>
<evidence type="ECO:0000256" key="8">
    <source>
        <dbReference type="ARBA" id="ARBA00022840"/>
    </source>
</evidence>
<dbReference type="NCBIfam" id="TIGR00609">
    <property type="entry name" value="recB"/>
    <property type="match status" value="1"/>
</dbReference>
<feature type="region of interest" description="DNA-binding and helicase activity, interacts with RecC" evidence="15">
    <location>
        <begin position="1"/>
        <end position="921"/>
    </location>
</feature>
<feature type="region of interest" description="Nuclease activity, interacts with RecD and RecA" evidence="15">
    <location>
        <begin position="954"/>
        <end position="1237"/>
    </location>
</feature>
<dbReference type="EC" id="3.1.11.5" evidence="15"/>
<dbReference type="GO" id="GO:0043138">
    <property type="term" value="F:3'-5' DNA helicase activity"/>
    <property type="evidence" value="ECO:0007669"/>
    <property type="project" value="UniProtKB-UniRule"/>
</dbReference>
<comment type="domain">
    <text evidence="15">The C-terminal domain has nuclease activity and interacts with RecD. It interacts with RecA, facilitating its loading onto ssDNA.</text>
</comment>
<evidence type="ECO:0000256" key="2">
    <source>
        <dbReference type="ARBA" id="ARBA00022723"/>
    </source>
</evidence>
<feature type="domain" description="UvrD-like helicase ATP-binding" evidence="17">
    <location>
        <begin position="18"/>
        <end position="502"/>
    </location>
</feature>
<dbReference type="InterPro" id="IPR014017">
    <property type="entry name" value="DNA_helicase_UvrD-like_C"/>
</dbReference>
<dbReference type="Gene3D" id="1.10.3170.10">
    <property type="entry name" value="Recbcd, chain B, domain 2"/>
    <property type="match status" value="1"/>
</dbReference>
<dbReference type="Gene3D" id="3.90.320.10">
    <property type="match status" value="1"/>
</dbReference>
<dbReference type="Proteomes" id="UP000004088">
    <property type="component" value="Unassembled WGS sequence"/>
</dbReference>
<dbReference type="GO" id="GO:0009338">
    <property type="term" value="C:exodeoxyribonuclease V complex"/>
    <property type="evidence" value="ECO:0007669"/>
    <property type="project" value="TreeGrafter"/>
</dbReference>
<dbReference type="PROSITE" id="PS51198">
    <property type="entry name" value="UVRD_HELICASE_ATP_BIND"/>
    <property type="match status" value="1"/>
</dbReference>
<keyword evidence="12 15" id="KW-0413">Isomerase</keyword>
<dbReference type="PANTHER" id="PTHR11070">
    <property type="entry name" value="UVRD / RECB / PCRA DNA HELICASE FAMILY MEMBER"/>
    <property type="match status" value="1"/>
</dbReference>
<dbReference type="CDD" id="cd22352">
    <property type="entry name" value="RecB_C-like"/>
    <property type="match status" value="1"/>
</dbReference>
<evidence type="ECO:0000313" key="20">
    <source>
        <dbReference type="Proteomes" id="UP000004088"/>
    </source>
</evidence>
<evidence type="ECO:0000256" key="1">
    <source>
        <dbReference type="ARBA" id="ARBA00022722"/>
    </source>
</evidence>
<comment type="catalytic activity">
    <reaction evidence="14 15">
        <text>ATP + H2O = ADP + phosphate + H(+)</text>
        <dbReference type="Rhea" id="RHEA:13065"/>
        <dbReference type="ChEBI" id="CHEBI:15377"/>
        <dbReference type="ChEBI" id="CHEBI:15378"/>
        <dbReference type="ChEBI" id="CHEBI:30616"/>
        <dbReference type="ChEBI" id="CHEBI:43474"/>
        <dbReference type="ChEBI" id="CHEBI:456216"/>
        <dbReference type="EC" id="5.6.2.4"/>
    </reaction>
</comment>
<dbReference type="Pfam" id="PF00580">
    <property type="entry name" value="UvrD-helicase"/>
    <property type="match status" value="1"/>
</dbReference>
<dbReference type="STRING" id="888741.HMPREF9098_0819"/>
<dbReference type="Gene3D" id="1.10.486.10">
    <property type="entry name" value="PCRA, domain 4"/>
    <property type="match status" value="1"/>
</dbReference>
<dbReference type="HOGENOM" id="CLU_001114_6_1_4"/>
<comment type="domain">
    <text evidence="15">The N-terminal DNA-binding domain is a ssDNA-dependent ATPase and has ATP-dependent 3'-5' helicase function. This domain interacts with RecC.</text>
</comment>
<reference evidence="19 20" key="1">
    <citation type="submission" date="2011-01" db="EMBL/GenBank/DDBJ databases">
        <authorList>
            <person name="Muzny D."/>
            <person name="Qin X."/>
            <person name="Deng J."/>
            <person name="Jiang H."/>
            <person name="Liu Y."/>
            <person name="Qu J."/>
            <person name="Song X.-Z."/>
            <person name="Zhang L."/>
            <person name="Thornton R."/>
            <person name="Coyle M."/>
            <person name="Francisco L."/>
            <person name="Jackson L."/>
            <person name="Javaid M."/>
            <person name="Korchina V."/>
            <person name="Kovar C."/>
            <person name="Mata R."/>
            <person name="Mathew T."/>
            <person name="Ngo R."/>
            <person name="Nguyen L."/>
            <person name="Nguyen N."/>
            <person name="Okwuonu G."/>
            <person name="Ongeri F."/>
            <person name="Pham C."/>
            <person name="Simmons D."/>
            <person name="Wilczek-Boney K."/>
            <person name="Hale W."/>
            <person name="Jakkamsetti A."/>
            <person name="Pham P."/>
            <person name="Ruth R."/>
            <person name="San Lucas F."/>
            <person name="Warren J."/>
            <person name="Zhang J."/>
            <person name="Zhao Z."/>
            <person name="Zhou C."/>
            <person name="Zhu D."/>
            <person name="Lee S."/>
            <person name="Bess C."/>
            <person name="Blankenburg K."/>
            <person name="Forbes L."/>
            <person name="Fu Q."/>
            <person name="Gubbala S."/>
            <person name="Hirani K."/>
            <person name="Jayaseelan J.C."/>
            <person name="Lara F."/>
            <person name="Munidasa M."/>
            <person name="Palculict T."/>
            <person name="Patil S."/>
            <person name="Pu L.-L."/>
            <person name="Saada N."/>
            <person name="Tang L."/>
            <person name="Weissenberger G."/>
            <person name="Zhu Y."/>
            <person name="Hemphill L."/>
            <person name="Shang Y."/>
            <person name="Youmans B."/>
            <person name="Ayvaz T."/>
            <person name="Ross M."/>
            <person name="Santibanez J."/>
            <person name="Aqrawi P."/>
            <person name="Gross S."/>
            <person name="Joshi V."/>
            <person name="Fowler G."/>
            <person name="Nazareth L."/>
            <person name="Reid J."/>
            <person name="Worley K."/>
            <person name="Petrosino J."/>
            <person name="Highlander S."/>
            <person name="Gibbs R."/>
        </authorList>
    </citation>
    <scope>NUCLEOTIDE SEQUENCE [LARGE SCALE GENOMIC DNA]</scope>
    <source>
        <strain evidence="19 20">ATCC 33394</strain>
    </source>
</reference>
<dbReference type="GO" id="GO:0000724">
    <property type="term" value="P:double-strand break repair via homologous recombination"/>
    <property type="evidence" value="ECO:0007669"/>
    <property type="project" value="UniProtKB-UniRule"/>
</dbReference>
<dbReference type="SUPFAM" id="SSF52540">
    <property type="entry name" value="P-loop containing nucleoside triphosphate hydrolases"/>
    <property type="match status" value="1"/>
</dbReference>
<comment type="subunit">
    <text evidence="15">Heterotrimer of RecB, RecC and RecD. All subunits contribute to DNA-binding. Interacts with RecA.</text>
</comment>
<evidence type="ECO:0000256" key="15">
    <source>
        <dbReference type="HAMAP-Rule" id="MF_01485"/>
    </source>
</evidence>
<feature type="binding site" evidence="15">
    <location>
        <position position="1022"/>
    </location>
    <ligand>
        <name>Mg(2+)</name>
        <dbReference type="ChEBI" id="CHEBI:18420"/>
    </ligand>
</feature>
<evidence type="ECO:0000313" key="19">
    <source>
        <dbReference type="EMBL" id="EGC17493.1"/>
    </source>
</evidence>
<organism evidence="19 20">
    <name type="scientific">Kingella denitrificans ATCC 33394</name>
    <dbReference type="NCBI Taxonomy" id="888741"/>
    <lineage>
        <taxon>Bacteria</taxon>
        <taxon>Pseudomonadati</taxon>
        <taxon>Pseudomonadota</taxon>
        <taxon>Betaproteobacteria</taxon>
        <taxon>Neisseriales</taxon>
        <taxon>Neisseriaceae</taxon>
        <taxon>Kingella</taxon>
    </lineage>
</organism>
<comment type="function">
    <text evidence="15">A helicase/nuclease that prepares dsDNA breaks (DSB) for recombinational DNA repair. Binds to DSBs and unwinds DNA via a highly rapid and processive ATP-dependent bidirectional helicase activity. Unwinds dsDNA until it encounters a Chi (crossover hotspot instigator) sequence from the 3' direction. Cuts ssDNA a few nucleotides 3' to the Chi site. The properties and activities of the enzyme are changed at Chi. The Chi-altered holoenzyme produces a long 3'-ssDNA overhang and facilitates RecA-binding to the ssDNA for homologous DNA recombination and repair. Holoenzyme degrades any linearized DNA that is unable to undergo homologous recombination. In the holoenzyme this subunit contributes ATPase, 3'-5' helicase, exonuclease activity and loads RecA onto ssDNA.</text>
</comment>
<keyword evidence="20" id="KW-1185">Reference proteome</keyword>
<dbReference type="GO" id="GO:0000287">
    <property type="term" value="F:magnesium ion binding"/>
    <property type="evidence" value="ECO:0007669"/>
    <property type="project" value="UniProtKB-UniRule"/>
</dbReference>
<keyword evidence="9 15" id="KW-0460">Magnesium</keyword>
<evidence type="ECO:0000259" key="18">
    <source>
        <dbReference type="PROSITE" id="PS51217"/>
    </source>
</evidence>
<feature type="binding site" evidence="15">
    <location>
        <position position="1137"/>
    </location>
    <ligand>
        <name>Mg(2+)</name>
        <dbReference type="ChEBI" id="CHEBI:18420"/>
    </ligand>
</feature>
<evidence type="ECO:0000259" key="17">
    <source>
        <dbReference type="PROSITE" id="PS51198"/>
    </source>
</evidence>
<evidence type="ECO:0000256" key="10">
    <source>
        <dbReference type="ARBA" id="ARBA00023125"/>
    </source>
</evidence>
<dbReference type="GO" id="GO:0005524">
    <property type="term" value="F:ATP binding"/>
    <property type="evidence" value="ECO:0007669"/>
    <property type="project" value="UniProtKB-UniRule"/>
</dbReference>
<dbReference type="AlphaFoldDB" id="F0EY85"/>
<dbReference type="InterPro" id="IPR011335">
    <property type="entry name" value="Restrct_endonuc-II-like"/>
</dbReference>
<comment type="similarity">
    <text evidence="15">Belongs to the helicase family. UvrD subfamily.</text>
</comment>
<keyword evidence="6 15" id="KW-0347">Helicase</keyword>
<feature type="binding site" evidence="16">
    <location>
        <begin position="39"/>
        <end position="46"/>
    </location>
    <ligand>
        <name>ATP</name>
        <dbReference type="ChEBI" id="CHEBI:30616"/>
    </ligand>
</feature>
<keyword evidence="7 15" id="KW-0269">Exonuclease</keyword>
<dbReference type="EMBL" id="AEWV01000015">
    <property type="protein sequence ID" value="EGC17493.1"/>
    <property type="molecule type" value="Genomic_DNA"/>
</dbReference>
<evidence type="ECO:0000256" key="7">
    <source>
        <dbReference type="ARBA" id="ARBA00022839"/>
    </source>
</evidence>
<evidence type="ECO:0000256" key="11">
    <source>
        <dbReference type="ARBA" id="ARBA00023204"/>
    </source>
</evidence>
<feature type="active site" description="For nuclease activity" evidence="15">
    <location>
        <position position="1151"/>
    </location>
</feature>
<gene>
    <name evidence="15 19" type="primary">recB</name>
    <name evidence="19" type="ORF">HMPREF9098_0819</name>
</gene>
<dbReference type="GO" id="GO:0003677">
    <property type="term" value="F:DNA binding"/>
    <property type="evidence" value="ECO:0007669"/>
    <property type="project" value="UniProtKB-UniRule"/>
</dbReference>
<evidence type="ECO:0000256" key="12">
    <source>
        <dbReference type="ARBA" id="ARBA00023235"/>
    </source>
</evidence>
<evidence type="ECO:0000256" key="16">
    <source>
        <dbReference type="PROSITE-ProRule" id="PRU00560"/>
    </source>
</evidence>
<evidence type="ECO:0000256" key="6">
    <source>
        <dbReference type="ARBA" id="ARBA00022806"/>
    </source>
</evidence>
<name>F0EY85_9NEIS</name>
<keyword evidence="8 15" id="KW-0067">ATP-binding</keyword>
<comment type="caution">
    <text evidence="19">The sequence shown here is derived from an EMBL/GenBank/DDBJ whole genome shotgun (WGS) entry which is preliminary data.</text>
</comment>
<keyword evidence="3 15" id="KW-0547">Nucleotide-binding</keyword>
<evidence type="ECO:0000256" key="4">
    <source>
        <dbReference type="ARBA" id="ARBA00022763"/>
    </source>
</evidence>
<evidence type="ECO:0000256" key="5">
    <source>
        <dbReference type="ARBA" id="ARBA00022801"/>
    </source>
</evidence>
<dbReference type="HAMAP" id="MF_01485">
    <property type="entry name" value="RecB"/>
    <property type="match status" value="1"/>
</dbReference>
<dbReference type="InterPro" id="IPR004586">
    <property type="entry name" value="RecB"/>
</dbReference>
<dbReference type="Gene3D" id="3.40.50.300">
    <property type="entry name" value="P-loop containing nucleotide triphosphate hydrolases"/>
    <property type="match status" value="2"/>
</dbReference>
<feature type="binding site" evidence="15">
    <location>
        <position position="1151"/>
    </location>
    <ligand>
        <name>Mg(2+)</name>
        <dbReference type="ChEBI" id="CHEBI:18420"/>
    </ligand>
</feature>
<evidence type="ECO:0000256" key="14">
    <source>
        <dbReference type="ARBA" id="ARBA00048988"/>
    </source>
</evidence>
<evidence type="ECO:0000256" key="3">
    <source>
        <dbReference type="ARBA" id="ARBA00022741"/>
    </source>
</evidence>
<accession>F0EY85</accession>
<dbReference type="InterPro" id="IPR000212">
    <property type="entry name" value="DNA_helicase_UvrD/REP"/>
</dbReference>
<dbReference type="GO" id="GO:0016887">
    <property type="term" value="F:ATP hydrolysis activity"/>
    <property type="evidence" value="ECO:0007669"/>
    <property type="project" value="RHEA"/>
</dbReference>
<dbReference type="PANTHER" id="PTHR11070:SF23">
    <property type="entry name" value="RECBCD ENZYME SUBUNIT RECB"/>
    <property type="match status" value="1"/>
</dbReference>
<dbReference type="GO" id="GO:0005829">
    <property type="term" value="C:cytosol"/>
    <property type="evidence" value="ECO:0007669"/>
    <property type="project" value="TreeGrafter"/>
</dbReference>
<comment type="catalytic activity">
    <reaction evidence="15">
        <text>Exonucleolytic cleavage (in the presence of ATP) in either 5'- to 3'- or 3'- to 5'-direction to yield 5'-phosphooligonucleotides.</text>
        <dbReference type="EC" id="3.1.11.5"/>
    </reaction>
</comment>
<comment type="cofactor">
    <cofactor evidence="15">
        <name>Mg(2+)</name>
        <dbReference type="ChEBI" id="CHEBI:18420"/>
    </cofactor>
    <text evidence="15">Binds 1 Mg(2+) ion per subunit.</text>
</comment>
<dbReference type="InterPro" id="IPR014016">
    <property type="entry name" value="UvrD-like_ATP-bd"/>
</dbReference>
<proteinExistence type="inferred from homology"/>
<evidence type="ECO:0000256" key="9">
    <source>
        <dbReference type="ARBA" id="ARBA00022842"/>
    </source>
</evidence>
<keyword evidence="10 15" id="KW-0238">DNA-binding</keyword>
<sequence length="1237" mass="139120">MQAAFKRPKQPAPANGIPAMPSSFSPLHIPIQGINLIEASAGTGKTWNIAALFARLVLLEQMPVDKILVVTFTKAATAELKTRLRARLNDALRVLQKYGDGQDIAELCQKYAPDAAAFLTELLQKAMTNESPERLVIRLKAAISQFDHASIYTIHGFCQRVLQDFAFYCQVPFSLEMDEEQHRQDYVAAQDYWRATVAHDDTLAQLVYRHRQTPQHLAARVQSFLARPYLKTQPVGKTADFLRQAEQDYRRAWQHAAAQWPRVQAAFLGEVQPKLNKKSYEPQKYADFCALLAQHAQEGTEPPASTVVQHTFDSKGDNKFRADYLLSKIAKAQQAMQNRETLAFLEDTLGGLAETAQAAEQAEQNALIGLTLALLDDWRVQNERGKEQQTTRQFDDLLLDVFHALQENRTHAAALSQAMARQWRVALIDEFQDTDPLQYDIFRRAFAAESDTQKAACTPAWFMVGDPKQAIYSFRGADIFAYLAAAEKAEHRYTLTTNHRSHARLINSIGALFARDKPFALDHLPYEPVSAGRKEKRLPEHEPSVRLRWLNDLHECGDTAEAADTLRHRAADWCAREIARSLHLSAQGQFHIGSLPLEAGQIAVLVRSHKDGGLMQRTLKKYGIQSVLMSRENLFAQEEATAVCALLEFWLKPQKTELLVYVLAGCLFGYTAADVQALLADDAQLAYWTESALQAQQDWQQWGVYAAMQRFLQQNGVITRLLAQGSERMLTNIGQIMELLAAEDEQGRNETALQQWLAQEIAQSTQSGGAESRLLRLESDEHLVKIVTMHAAKGLQYPIVYCPFVWAGGKDSTDEWQVVQRGGENWLLHKTQLEDGDRESMAQAQLSEDLRLLYVALTRSEEQLNVYMAAGRNTHRSDFYYLLDTPPQESDKKTVSPLAYRQCWQEFIARQDAQNTDFVLTDEPPPPFAAPERTATAEHSGQPLYRAVHLPPRRYAVTRHTSFTALTRNVPRQSDTVAAEELLQPALDSAEQRLLPAASTAQAQERSMANFPAGTGVGVCLHSLLEYFRFQQAACTQSARTERVLAQYSIDADMWLDTVNDMLDKVRQTPLIGGKALCDFLPEQRLAELDFLFPVQQFDLAALPHWLAESGLDGDIVQAASSLTAQQVSGFLNGAIDLLLWHEPDTIVVADYKSNRLPDYAPESLTRAIAEHHYYLQALIYAIAAARYCQSRKIAVRHIAVRYLFLRGMDGESGAGVWSWDIPVERLQPWLIHGDDA</sequence>
<dbReference type="SUPFAM" id="SSF52980">
    <property type="entry name" value="Restriction endonuclease-like"/>
    <property type="match status" value="1"/>
</dbReference>
<dbReference type="InterPro" id="IPR027417">
    <property type="entry name" value="P-loop_NTPase"/>
</dbReference>
<keyword evidence="2 15" id="KW-0479">Metal-binding</keyword>
<keyword evidence="1 15" id="KW-0540">Nuclease</keyword>
<dbReference type="RefSeq" id="WP_003782121.1">
    <property type="nucleotide sequence ID" value="NZ_GL870929.1"/>
</dbReference>
<comment type="catalytic activity">
    <reaction evidence="13 15">
        <text>Couples ATP hydrolysis with the unwinding of duplex DNA by translocating in the 3'-5' direction.</text>
        <dbReference type="EC" id="5.6.2.4"/>
    </reaction>
</comment>
<feature type="domain" description="UvrD-like helicase C-terminal" evidence="18">
    <location>
        <begin position="526"/>
        <end position="794"/>
    </location>
</feature>
<evidence type="ECO:0000256" key="13">
    <source>
        <dbReference type="ARBA" id="ARBA00034617"/>
    </source>
</evidence>
<dbReference type="EC" id="5.6.2.4" evidence="15"/>
<dbReference type="InterPro" id="IPR011604">
    <property type="entry name" value="PDDEXK-like_dom_sf"/>
</dbReference>